<evidence type="ECO:0000256" key="1">
    <source>
        <dbReference type="PROSITE-ProRule" id="PRU00285"/>
    </source>
</evidence>
<organism evidence="4">
    <name type="scientific">uncultured Solirubrobacteraceae bacterium</name>
    <dbReference type="NCBI Taxonomy" id="1162706"/>
    <lineage>
        <taxon>Bacteria</taxon>
        <taxon>Bacillati</taxon>
        <taxon>Actinomycetota</taxon>
        <taxon>Thermoleophilia</taxon>
        <taxon>Solirubrobacterales</taxon>
        <taxon>Solirubrobacteraceae</taxon>
        <taxon>environmental samples</taxon>
    </lineage>
</organism>
<dbReference type="InterPro" id="IPR008978">
    <property type="entry name" value="HSP20-like_chaperone"/>
</dbReference>
<dbReference type="PROSITE" id="PS01031">
    <property type="entry name" value="SHSP"/>
    <property type="match status" value="1"/>
</dbReference>
<dbReference type="SUPFAM" id="SSF49764">
    <property type="entry name" value="HSP20-like chaperones"/>
    <property type="match status" value="1"/>
</dbReference>
<dbReference type="AlphaFoldDB" id="A0A6J4RBW3"/>
<evidence type="ECO:0000256" key="2">
    <source>
        <dbReference type="RuleBase" id="RU003616"/>
    </source>
</evidence>
<reference evidence="4" key="1">
    <citation type="submission" date="2020-02" db="EMBL/GenBank/DDBJ databases">
        <authorList>
            <person name="Meier V. D."/>
        </authorList>
    </citation>
    <scope>NUCLEOTIDE SEQUENCE</scope>
    <source>
        <strain evidence="4">AVDCRST_MAG38</strain>
    </source>
</reference>
<gene>
    <name evidence="4" type="ORF">AVDCRST_MAG38-403</name>
</gene>
<dbReference type="EMBL" id="CADCVJ010000022">
    <property type="protein sequence ID" value="CAA9463308.1"/>
    <property type="molecule type" value="Genomic_DNA"/>
</dbReference>
<dbReference type="Gene3D" id="2.60.40.790">
    <property type="match status" value="1"/>
</dbReference>
<evidence type="ECO:0000313" key="4">
    <source>
        <dbReference type="EMBL" id="CAA9463308.1"/>
    </source>
</evidence>
<accession>A0A6J4RBW3</accession>
<comment type="similarity">
    <text evidence="1 2">Belongs to the small heat shock protein (HSP20) family.</text>
</comment>
<dbReference type="InterPro" id="IPR031107">
    <property type="entry name" value="Small_HSP"/>
</dbReference>
<feature type="domain" description="SHSP" evidence="3">
    <location>
        <begin position="35"/>
        <end position="149"/>
    </location>
</feature>
<evidence type="ECO:0000259" key="3">
    <source>
        <dbReference type="PROSITE" id="PS01031"/>
    </source>
</evidence>
<proteinExistence type="inferred from homology"/>
<protein>
    <recommendedName>
        <fullName evidence="3">SHSP domain-containing protein</fullName>
    </recommendedName>
</protein>
<sequence>MPDNRGHFGGLFDTFAELNRMREHWQQVETSGEARTRANAWVPILDIYAHGDDLVIRCELAGVEKDNVQISLSGGMLWVAGERLGEPGIDSADYYVRERLYGPFRRGINLPQSVRPDQIRAVFADGLLEITIEGAVASRQEEAIEISSRDRGEVTLDVGHAEG</sequence>
<dbReference type="PANTHER" id="PTHR11527">
    <property type="entry name" value="HEAT-SHOCK PROTEIN 20 FAMILY MEMBER"/>
    <property type="match status" value="1"/>
</dbReference>
<dbReference type="Pfam" id="PF00011">
    <property type="entry name" value="HSP20"/>
    <property type="match status" value="1"/>
</dbReference>
<name>A0A6J4RBW3_9ACTN</name>
<dbReference type="CDD" id="cd06464">
    <property type="entry name" value="ACD_sHsps-like"/>
    <property type="match status" value="1"/>
</dbReference>
<dbReference type="InterPro" id="IPR002068">
    <property type="entry name" value="A-crystallin/Hsp20_dom"/>
</dbReference>